<proteinExistence type="predicted"/>
<feature type="compositionally biased region" description="Polar residues" evidence="1">
    <location>
        <begin position="432"/>
        <end position="442"/>
    </location>
</feature>
<feature type="compositionally biased region" description="Polar residues" evidence="1">
    <location>
        <begin position="632"/>
        <end position="642"/>
    </location>
</feature>
<dbReference type="PANTHER" id="PTHR33671">
    <property type="entry name" value="N-METHYLTRANSFERASE, PUTATIVE (DUF688)-RELATED"/>
    <property type="match status" value="1"/>
</dbReference>
<evidence type="ECO:0000313" key="2">
    <source>
        <dbReference type="EMBL" id="KAK4788328.1"/>
    </source>
</evidence>
<gene>
    <name evidence="2" type="ORF">SAY86_019647</name>
</gene>
<dbReference type="EMBL" id="JAXQNO010000011">
    <property type="protein sequence ID" value="KAK4788328.1"/>
    <property type="molecule type" value="Genomic_DNA"/>
</dbReference>
<feature type="region of interest" description="Disordered" evidence="1">
    <location>
        <begin position="432"/>
        <end position="462"/>
    </location>
</feature>
<keyword evidence="3" id="KW-1185">Reference proteome</keyword>
<evidence type="ECO:0000256" key="1">
    <source>
        <dbReference type="SAM" id="MobiDB-lite"/>
    </source>
</evidence>
<dbReference type="AlphaFoldDB" id="A0AAN7R702"/>
<comment type="caution">
    <text evidence="2">The sequence shown here is derived from an EMBL/GenBank/DDBJ whole genome shotgun (WGS) entry which is preliminary data.</text>
</comment>
<protein>
    <submittedName>
        <fullName evidence="2">Uncharacterized protein</fullName>
    </submittedName>
</protein>
<dbReference type="Pfam" id="PF05097">
    <property type="entry name" value="DUF688"/>
    <property type="match status" value="1"/>
</dbReference>
<feature type="compositionally biased region" description="Low complexity" evidence="1">
    <location>
        <begin position="23"/>
        <end position="36"/>
    </location>
</feature>
<reference evidence="2 3" key="1">
    <citation type="journal article" date="2023" name="Hortic Res">
        <title>Pangenome of water caltrop reveals structural variations and asymmetric subgenome divergence after allopolyploidization.</title>
        <authorList>
            <person name="Zhang X."/>
            <person name="Chen Y."/>
            <person name="Wang L."/>
            <person name="Yuan Y."/>
            <person name="Fang M."/>
            <person name="Shi L."/>
            <person name="Lu R."/>
            <person name="Comes H.P."/>
            <person name="Ma Y."/>
            <person name="Chen Y."/>
            <person name="Huang G."/>
            <person name="Zhou Y."/>
            <person name="Zheng Z."/>
            <person name="Qiu Y."/>
        </authorList>
    </citation>
    <scope>NUCLEOTIDE SEQUENCE [LARGE SCALE GENOMIC DNA]</scope>
    <source>
        <strain evidence="2">F231</strain>
    </source>
</reference>
<dbReference type="PANTHER" id="PTHR33671:SF3">
    <property type="entry name" value="F28N24.8 PROTEIN"/>
    <property type="match status" value="1"/>
</dbReference>
<sequence length="808" mass="89559">MEEKRLNFNTPLISVRRISASGSSSLDSLLPNNRRSIPPYRSAGSNVQQVTEPVNVPFMWEQIPGVAKNHPEPPYPYEVYEKVSVDQAMTELLRSLEGSTKGEGDETESVGFLDDSDDNDHEVQFDSDAPESSSLAESVSFSSDYSVSGLSGSDGSARKPCGMFSVDPTSREFIIGRFLPAARAMAFEPPLFACHKQQPLPYEHPKEVKREPVRDTSALPRKGQSGMIKKYHKHGLGEEDKSQGEIDEADDDYGIIQGKGCGLIPKLSLKGSLCLLNHIPWMKVGTKSSLSVPSPAKRWYRDGLSGAKTTPVSKNDYYKYGSNGGTLTPKIQGRDKLSAGGSRRFNFSGEIQIMRGPLSPFRRSNFSGELQVVRGSLSPFRRSNLSGELQVMRGSLSHFSRSNFSGELQIMRGSSSPFMRSRADALFARQNVDNQKQQSERGSLTPRLPSLRARPPHFNYSGELPERRLHDVLITPRLRDHTVKPPAGGTCCFNLSGELQALRDSVSPYRHSTTAGAFSTRQNERPSSPLVRARLLSSYSEVESITGNSSDESRKDRLLQTSFGVKKVYFDSIDMERDSQTNPMSSKQEVRMEPETKEENETPLRRRARELKEASSERSDPREFLKPPRFSRLSTSGDLTQSKVEKLNGGEKGDLSCQSLPPLLKSPSQSWLDRTRTVPSGGGPFTPKMQSRGMVIPTCETKWENIMGDGPISNITTSAPLASFIPTALDVHRSINRDVGIRLKEDVGLILVELLTGKQGTEESLSWVRRQVRAEKAEEVGGYESENGRLWPLFDFEGDDGGSTSKYI</sequence>
<name>A0AAN7R702_TRANT</name>
<accession>A0AAN7R702</accession>
<feature type="region of interest" description="Disordered" evidence="1">
    <location>
        <begin position="574"/>
        <end position="643"/>
    </location>
</feature>
<feature type="region of interest" description="Disordered" evidence="1">
    <location>
        <begin position="96"/>
        <end position="138"/>
    </location>
</feature>
<organism evidence="2 3">
    <name type="scientific">Trapa natans</name>
    <name type="common">Water chestnut</name>
    <dbReference type="NCBI Taxonomy" id="22666"/>
    <lineage>
        <taxon>Eukaryota</taxon>
        <taxon>Viridiplantae</taxon>
        <taxon>Streptophyta</taxon>
        <taxon>Embryophyta</taxon>
        <taxon>Tracheophyta</taxon>
        <taxon>Spermatophyta</taxon>
        <taxon>Magnoliopsida</taxon>
        <taxon>eudicotyledons</taxon>
        <taxon>Gunneridae</taxon>
        <taxon>Pentapetalae</taxon>
        <taxon>rosids</taxon>
        <taxon>malvids</taxon>
        <taxon>Myrtales</taxon>
        <taxon>Lythraceae</taxon>
        <taxon>Trapa</taxon>
    </lineage>
</organism>
<feature type="compositionally biased region" description="Basic and acidic residues" evidence="1">
    <location>
        <begin position="588"/>
        <end position="626"/>
    </location>
</feature>
<feature type="region of interest" description="Disordered" evidence="1">
    <location>
        <begin position="23"/>
        <end position="46"/>
    </location>
</feature>
<evidence type="ECO:0000313" key="3">
    <source>
        <dbReference type="Proteomes" id="UP001346149"/>
    </source>
</evidence>
<dbReference type="Proteomes" id="UP001346149">
    <property type="component" value="Unassembled WGS sequence"/>
</dbReference>
<dbReference type="InterPro" id="IPR007789">
    <property type="entry name" value="DUF688"/>
</dbReference>